<comment type="caution">
    <text evidence="2">The sequence shown here is derived from an EMBL/GenBank/DDBJ whole genome shotgun (WGS) entry which is preliminary data.</text>
</comment>
<reference evidence="2" key="1">
    <citation type="submission" date="2021-11" db="EMBL/GenBank/DDBJ databases">
        <authorList>
            <consortium name="Genoscope - CEA"/>
            <person name="William W."/>
        </authorList>
    </citation>
    <scope>NUCLEOTIDE SEQUENCE</scope>
</reference>
<protein>
    <submittedName>
        <fullName evidence="2">Uncharacterized protein</fullName>
    </submittedName>
</protein>
<proteinExistence type="predicted"/>
<dbReference type="Proteomes" id="UP000789595">
    <property type="component" value="Unassembled WGS sequence"/>
</dbReference>
<organism evidence="2 3">
    <name type="scientific">Pelagomonas calceolata</name>
    <dbReference type="NCBI Taxonomy" id="35677"/>
    <lineage>
        <taxon>Eukaryota</taxon>
        <taxon>Sar</taxon>
        <taxon>Stramenopiles</taxon>
        <taxon>Ochrophyta</taxon>
        <taxon>Pelagophyceae</taxon>
        <taxon>Pelagomonadales</taxon>
        <taxon>Pelagomonadaceae</taxon>
        <taxon>Pelagomonas</taxon>
    </lineage>
</organism>
<feature type="compositionally biased region" description="Basic and acidic residues" evidence="1">
    <location>
        <begin position="239"/>
        <end position="248"/>
    </location>
</feature>
<accession>A0A8J2WYG3</accession>
<gene>
    <name evidence="2" type="ORF">PECAL_1P32550</name>
</gene>
<evidence type="ECO:0000313" key="2">
    <source>
        <dbReference type="EMBL" id="CAH0366746.1"/>
    </source>
</evidence>
<feature type="region of interest" description="Disordered" evidence="1">
    <location>
        <begin position="239"/>
        <end position="295"/>
    </location>
</feature>
<dbReference type="EMBL" id="CAKKNE010000001">
    <property type="protein sequence ID" value="CAH0366746.1"/>
    <property type="molecule type" value="Genomic_DNA"/>
</dbReference>
<keyword evidence="3" id="KW-1185">Reference proteome</keyword>
<evidence type="ECO:0000256" key="1">
    <source>
        <dbReference type="SAM" id="MobiDB-lite"/>
    </source>
</evidence>
<evidence type="ECO:0000313" key="3">
    <source>
        <dbReference type="Proteomes" id="UP000789595"/>
    </source>
</evidence>
<name>A0A8J2WYG3_9STRA</name>
<sequence>MRPILQRRAAARLAAALLTPFIPELRQQPALAISATTMSGKTRPDTGCVLVSEPRVDRVGKAQVLNAELVTSDGYVATASFETPWFLQLGNYYDVEVRSKEGGDGAFLVSKTPPQGTSSSASWFSDNIFGISGRYGAYGAPQDVRVLRDERDRSVDGGRLLEYSFTALKGNAEVQRRAFVKAVSPPGSKDVVILVAGTTARAPASFPSTRTVAAMACWWGKTPPPRHRRDVFHPQASRWKKENGEKTSRAVVDSLRVSSSKTNLKKDEASDYRTYKSKMPDLSPQKEGGGATYRD</sequence>
<dbReference type="OrthoDB" id="39122at2759"/>
<dbReference type="AlphaFoldDB" id="A0A8J2WYG3"/>
<feature type="compositionally biased region" description="Basic and acidic residues" evidence="1">
    <location>
        <begin position="264"/>
        <end position="274"/>
    </location>
</feature>